<evidence type="ECO:0000313" key="4">
    <source>
        <dbReference type="Proteomes" id="UP000184097"/>
    </source>
</evidence>
<organism evidence="3 4">
    <name type="scientific">Butyrivibrio hungatei DSM 14810</name>
    <dbReference type="NCBI Taxonomy" id="1121132"/>
    <lineage>
        <taxon>Bacteria</taxon>
        <taxon>Bacillati</taxon>
        <taxon>Bacillota</taxon>
        <taxon>Clostridia</taxon>
        <taxon>Lachnospirales</taxon>
        <taxon>Lachnospiraceae</taxon>
        <taxon>Butyrivibrio</taxon>
    </lineage>
</organism>
<feature type="region of interest" description="Disordered" evidence="1">
    <location>
        <begin position="292"/>
        <end position="315"/>
    </location>
</feature>
<sequence length="431" mass="49363">MGDDSCRSCMEYKQGECIGHEICELYRPIPTSGGKDYWPKTMRSRSSYAGSSGSSYVYAKDSKLPKTISTKKKYDPIWHVQVDWKKKDYDKVLGIRRKRADCPKTVTAILRYLDGKVIAWISYEEIQVASGMKYVPKCMLQLNNNTLKIEHEGIEQDPTRAMFHGLLDVTSHITKPCMIFFVVDRPLFDGVKVNTPVRNDDLLCKALTIIVDKKCHLTELVVKDGTGLIKEQIENPVTNIEDCVSKKSKDTIEVKNVEQHDVSELKTGQVEDDDTEIDQELVEKLVKALNPKKNVSKSKKNSNDKTAEKREKQVEKNTVVDGIRIRCRVCNRVFVMSSSEVEFFKKKGFQLPRRCEECRARNIRYSDADYYERGLKHNSYQDSLNMYGPRINVNGGLENSPGYVLKGNKNGKSTYERNFGGKKETIKKRHL</sequence>
<protein>
    <submittedName>
        <fullName evidence="3">Probable zinc-ribbon domain-containing protein</fullName>
    </submittedName>
</protein>
<dbReference type="RefSeq" id="WP_072701702.1">
    <property type="nucleotide sequence ID" value="NZ_FRDH01000004.1"/>
</dbReference>
<feature type="compositionally biased region" description="Basic and acidic residues" evidence="1">
    <location>
        <begin position="301"/>
        <end position="315"/>
    </location>
</feature>
<feature type="domain" description="Probable zinc-binding" evidence="2">
    <location>
        <begin position="325"/>
        <end position="361"/>
    </location>
</feature>
<gene>
    <name evidence="3" type="ORF">SAMN02745247_01108</name>
</gene>
<evidence type="ECO:0000256" key="1">
    <source>
        <dbReference type="SAM" id="MobiDB-lite"/>
    </source>
</evidence>
<proteinExistence type="predicted"/>
<dbReference type="Pfam" id="PF13451">
    <property type="entry name" value="zf_Tbcl"/>
    <property type="match status" value="1"/>
</dbReference>
<name>A0A1M7S601_9FIRM</name>
<dbReference type="AlphaFoldDB" id="A0A1M7S601"/>
<dbReference type="Proteomes" id="UP000184097">
    <property type="component" value="Unassembled WGS sequence"/>
</dbReference>
<dbReference type="EMBL" id="FRDH01000004">
    <property type="protein sequence ID" value="SHN53888.1"/>
    <property type="molecule type" value="Genomic_DNA"/>
</dbReference>
<reference evidence="3 4" key="1">
    <citation type="submission" date="2016-12" db="EMBL/GenBank/DDBJ databases">
        <authorList>
            <person name="Song W.-J."/>
            <person name="Kurnit D.M."/>
        </authorList>
    </citation>
    <scope>NUCLEOTIDE SEQUENCE [LARGE SCALE GENOMIC DNA]</scope>
    <source>
        <strain evidence="3 4">DSM 14810</strain>
    </source>
</reference>
<evidence type="ECO:0000259" key="2">
    <source>
        <dbReference type="Pfam" id="PF13451"/>
    </source>
</evidence>
<evidence type="ECO:0000313" key="3">
    <source>
        <dbReference type="EMBL" id="SHN53888.1"/>
    </source>
</evidence>
<dbReference type="InterPro" id="IPR025306">
    <property type="entry name" value="Zn-bnd_dom_prob"/>
</dbReference>
<accession>A0A1M7S601</accession>